<protein>
    <submittedName>
        <fullName evidence="1">Dissimilatory sulfite reductase D</fullName>
    </submittedName>
</protein>
<proteinExistence type="predicted"/>
<reference evidence="1" key="1">
    <citation type="journal article" date="2021" name="Proc. Natl. Acad. Sci. U.S.A.">
        <title>A Catalog of Tens of Thousands of Viruses from Human Metagenomes Reveals Hidden Associations with Chronic Diseases.</title>
        <authorList>
            <person name="Tisza M.J."/>
            <person name="Buck C.B."/>
        </authorList>
    </citation>
    <scope>NUCLEOTIDE SEQUENCE</scope>
    <source>
        <strain evidence="1">Ctxrg1</strain>
    </source>
</reference>
<sequence length="122" mass="14666">MRKNTGVSHYIIEYLKEEDYGLTLHDFYRRFPDTKEQTIRSALSKLKESGNVFVENGRYCYQDVFDNEDITESLNIESSKFRKKNIYRKFLQLIVENIEVSTDHSIKIQYIQEGRKLLKEMR</sequence>
<name>A0A8S5Q4M9_9CAUD</name>
<evidence type="ECO:0000313" key="1">
    <source>
        <dbReference type="EMBL" id="DAE13968.1"/>
    </source>
</evidence>
<dbReference type="EMBL" id="BK015573">
    <property type="protein sequence ID" value="DAE13968.1"/>
    <property type="molecule type" value="Genomic_DNA"/>
</dbReference>
<accession>A0A8S5Q4M9</accession>
<organism evidence="1">
    <name type="scientific">Siphoviridae sp. ctxrg1</name>
    <dbReference type="NCBI Taxonomy" id="2825741"/>
    <lineage>
        <taxon>Viruses</taxon>
        <taxon>Duplodnaviria</taxon>
        <taxon>Heunggongvirae</taxon>
        <taxon>Uroviricota</taxon>
        <taxon>Caudoviricetes</taxon>
    </lineage>
</organism>